<dbReference type="PANTHER" id="PTHR30244">
    <property type="entry name" value="TRANSAMINASE"/>
    <property type="match status" value="1"/>
</dbReference>
<keyword evidence="1 3" id="KW-0663">Pyridoxal phosphate</keyword>
<dbReference type="GO" id="GO:0008483">
    <property type="term" value="F:transaminase activity"/>
    <property type="evidence" value="ECO:0007669"/>
    <property type="project" value="UniProtKB-KW"/>
</dbReference>
<evidence type="ECO:0000313" key="4">
    <source>
        <dbReference type="EMBL" id="MDC8756514.1"/>
    </source>
</evidence>
<organism evidence="4 5">
    <name type="scientific">Janthinobacterium fluminis</name>
    <dbReference type="NCBI Taxonomy" id="2987524"/>
    <lineage>
        <taxon>Bacteria</taxon>
        <taxon>Pseudomonadati</taxon>
        <taxon>Pseudomonadota</taxon>
        <taxon>Betaproteobacteria</taxon>
        <taxon>Burkholderiales</taxon>
        <taxon>Oxalobacteraceae</taxon>
        <taxon>Janthinobacterium</taxon>
    </lineage>
</organism>
<comment type="caution">
    <text evidence="4">The sequence shown here is derived from an EMBL/GenBank/DDBJ whole genome shotgun (WGS) entry which is preliminary data.</text>
</comment>
<dbReference type="CDD" id="cd00616">
    <property type="entry name" value="AHBA_syn"/>
    <property type="match status" value="1"/>
</dbReference>
<dbReference type="Gene3D" id="3.40.640.10">
    <property type="entry name" value="Type I PLP-dependent aspartate aminotransferase-like (Major domain)"/>
    <property type="match status" value="1"/>
</dbReference>
<keyword evidence="5" id="KW-1185">Reference proteome</keyword>
<evidence type="ECO:0000256" key="3">
    <source>
        <dbReference type="RuleBase" id="RU004508"/>
    </source>
</evidence>
<protein>
    <submittedName>
        <fullName evidence="4">DegT/DnrJ/EryC1/StrS family aminotransferase</fullName>
    </submittedName>
</protein>
<dbReference type="InterPro" id="IPR015421">
    <property type="entry name" value="PyrdxlP-dep_Trfase_major"/>
</dbReference>
<evidence type="ECO:0000256" key="1">
    <source>
        <dbReference type="ARBA" id="ARBA00022898"/>
    </source>
</evidence>
<dbReference type="EMBL" id="JAQQXR010000001">
    <property type="protein sequence ID" value="MDC8756514.1"/>
    <property type="molecule type" value="Genomic_DNA"/>
</dbReference>
<proteinExistence type="inferred from homology"/>
<dbReference type="SUPFAM" id="SSF53383">
    <property type="entry name" value="PLP-dependent transferases"/>
    <property type="match status" value="1"/>
</dbReference>
<comment type="similarity">
    <text evidence="2 3">Belongs to the DegT/DnrJ/EryC1 family.</text>
</comment>
<dbReference type="PIRSF" id="PIRSF000390">
    <property type="entry name" value="PLP_StrS"/>
    <property type="match status" value="1"/>
</dbReference>
<gene>
    <name evidence="4" type="ORF">OIK44_02795</name>
</gene>
<accession>A0ABT5JV58</accession>
<dbReference type="RefSeq" id="WP_273669148.1">
    <property type="nucleotide sequence ID" value="NZ_JAQQXR010000001.1"/>
</dbReference>
<name>A0ABT5JV58_9BURK</name>
<keyword evidence="4" id="KW-0032">Aminotransferase</keyword>
<dbReference type="InterPro" id="IPR000653">
    <property type="entry name" value="DegT/StrS_aminotransferase"/>
</dbReference>
<dbReference type="Pfam" id="PF01041">
    <property type="entry name" value="DegT_DnrJ_EryC1"/>
    <property type="match status" value="1"/>
</dbReference>
<dbReference type="PANTHER" id="PTHR30244:SF9">
    <property type="entry name" value="PROTEIN RV3402C"/>
    <property type="match status" value="1"/>
</dbReference>
<reference evidence="4 5" key="1">
    <citation type="submission" date="2022-10" db="EMBL/GenBank/DDBJ databases">
        <title>Janthinobacterium sp. hw3 Genome sequencing.</title>
        <authorList>
            <person name="Park S."/>
        </authorList>
    </citation>
    <scope>NUCLEOTIDE SEQUENCE [LARGE SCALE GENOMIC DNA]</scope>
    <source>
        <strain evidence="5">hw3</strain>
    </source>
</reference>
<keyword evidence="4" id="KW-0808">Transferase</keyword>
<evidence type="ECO:0000313" key="5">
    <source>
        <dbReference type="Proteomes" id="UP001221208"/>
    </source>
</evidence>
<dbReference type="Proteomes" id="UP001221208">
    <property type="component" value="Unassembled WGS sequence"/>
</dbReference>
<evidence type="ECO:0000256" key="2">
    <source>
        <dbReference type="ARBA" id="ARBA00037999"/>
    </source>
</evidence>
<dbReference type="InterPro" id="IPR015424">
    <property type="entry name" value="PyrdxlP-dep_Trfase"/>
</dbReference>
<sequence>MKRDNSTPIYVTQPLLPDLQDFIPYLESIWQNKILTNGGPFHQQLEQALCDYLGVKHICLFANGTLALITALQALRITGEVITTPYSFVATAHSLLWNGIKPVFADIDPQTFNLDPERVEAAITPQTTAILPVHCYGRPCNVERIQKIADNYGLKVIYDAAHAFGVRHQGGSVLNYGDLSVLSFHATKVFNTFEGGAIICPDAKTKQRIDHLKNFGFVDEVTVVAPGINGKMSEINAAFGLLQLQHVDKALQQRQAIDARYRANLAGIKGIRCISPGLESGANHAYFPILVEPEFPLSRDELYQHLRENNIFSRRYFHPLISDFPMYRGMPSSAHANLPVARTAAEQVICLPLYPTLDNAQIELITDTIAASAKVSATR</sequence>